<feature type="domain" description="HTH crp-type" evidence="5">
    <location>
        <begin position="140"/>
        <end position="212"/>
    </location>
</feature>
<dbReference type="Gene3D" id="1.10.10.10">
    <property type="entry name" value="Winged helix-like DNA-binding domain superfamily/Winged helix DNA-binding domain"/>
    <property type="match status" value="1"/>
</dbReference>
<keyword evidence="2" id="KW-0238">DNA-binding</keyword>
<dbReference type="InterPro" id="IPR012318">
    <property type="entry name" value="HTH_CRP"/>
</dbReference>
<dbReference type="InterPro" id="IPR036388">
    <property type="entry name" value="WH-like_DNA-bd_sf"/>
</dbReference>
<reference evidence="6" key="1">
    <citation type="submission" date="2019-08" db="EMBL/GenBank/DDBJ databases">
        <authorList>
            <person name="Kucharzyk K."/>
            <person name="Murdoch R.W."/>
            <person name="Higgins S."/>
            <person name="Loffler F."/>
        </authorList>
    </citation>
    <scope>NUCLEOTIDE SEQUENCE</scope>
</reference>
<dbReference type="SMART" id="SM00419">
    <property type="entry name" value="HTH_CRP"/>
    <property type="match status" value="1"/>
</dbReference>
<sequence>MLAIYTKYYNLDDNTRDILKHLGTPLEYGPGEMIYYQDEPASGLVYLDEGKIKNFFLYSDGTEKTLCILEAPSITGETAVIDGGTSICSAVAVTQVKIVFIPREKAQELLASKPELMMLILKYMALKIRSMQVQAQEIVSNIPQRLAYLLLNYKKYGIFVHNAQDPRLFIKHDELAGFIGTTRPKVTEHLNNFSRKGLIDKGRGYIVIKDLEGLRKISRH</sequence>
<dbReference type="InterPro" id="IPR000595">
    <property type="entry name" value="cNMP-bd_dom"/>
</dbReference>
<evidence type="ECO:0000256" key="3">
    <source>
        <dbReference type="ARBA" id="ARBA00023163"/>
    </source>
</evidence>
<feature type="domain" description="Cyclic nucleotide-binding" evidence="4">
    <location>
        <begin position="7"/>
        <end position="127"/>
    </location>
</feature>
<evidence type="ECO:0000259" key="4">
    <source>
        <dbReference type="PROSITE" id="PS50042"/>
    </source>
</evidence>
<dbReference type="CDD" id="cd00038">
    <property type="entry name" value="CAP_ED"/>
    <property type="match status" value="1"/>
</dbReference>
<comment type="caution">
    <text evidence="6">The sequence shown here is derived from an EMBL/GenBank/DDBJ whole genome shotgun (WGS) entry which is preliminary data.</text>
</comment>
<dbReference type="InterPro" id="IPR014710">
    <property type="entry name" value="RmlC-like_jellyroll"/>
</dbReference>
<dbReference type="InterPro" id="IPR018490">
    <property type="entry name" value="cNMP-bd_dom_sf"/>
</dbReference>
<dbReference type="SUPFAM" id="SSF51206">
    <property type="entry name" value="cAMP-binding domain-like"/>
    <property type="match status" value="1"/>
</dbReference>
<dbReference type="PANTHER" id="PTHR24567:SF74">
    <property type="entry name" value="HTH-TYPE TRANSCRIPTIONAL REGULATOR ARCR"/>
    <property type="match status" value="1"/>
</dbReference>
<accession>A0A644TDX6</accession>
<dbReference type="GO" id="GO:0003677">
    <property type="term" value="F:DNA binding"/>
    <property type="evidence" value="ECO:0007669"/>
    <property type="project" value="UniProtKB-KW"/>
</dbReference>
<dbReference type="PROSITE" id="PS50042">
    <property type="entry name" value="CNMP_BINDING_3"/>
    <property type="match status" value="1"/>
</dbReference>
<name>A0A644TDX6_9ZZZZ</name>
<gene>
    <name evidence="6" type="primary">crp_1</name>
    <name evidence="6" type="ORF">SDC9_10776</name>
</gene>
<dbReference type="GO" id="GO:0003700">
    <property type="term" value="F:DNA-binding transcription factor activity"/>
    <property type="evidence" value="ECO:0007669"/>
    <property type="project" value="TreeGrafter"/>
</dbReference>
<dbReference type="GO" id="GO:0005829">
    <property type="term" value="C:cytosol"/>
    <property type="evidence" value="ECO:0007669"/>
    <property type="project" value="TreeGrafter"/>
</dbReference>
<keyword evidence="1" id="KW-0805">Transcription regulation</keyword>
<organism evidence="6">
    <name type="scientific">bioreactor metagenome</name>
    <dbReference type="NCBI Taxonomy" id="1076179"/>
    <lineage>
        <taxon>unclassified sequences</taxon>
        <taxon>metagenomes</taxon>
        <taxon>ecological metagenomes</taxon>
    </lineage>
</organism>
<dbReference type="Gene3D" id="2.60.120.10">
    <property type="entry name" value="Jelly Rolls"/>
    <property type="match status" value="1"/>
</dbReference>
<dbReference type="Pfam" id="PF00027">
    <property type="entry name" value="cNMP_binding"/>
    <property type="match status" value="1"/>
</dbReference>
<dbReference type="SUPFAM" id="SSF46785">
    <property type="entry name" value="Winged helix' DNA-binding domain"/>
    <property type="match status" value="1"/>
</dbReference>
<dbReference type="Pfam" id="PF13545">
    <property type="entry name" value="HTH_Crp_2"/>
    <property type="match status" value="1"/>
</dbReference>
<dbReference type="EMBL" id="VSSQ01000027">
    <property type="protein sequence ID" value="MPL65113.1"/>
    <property type="molecule type" value="Genomic_DNA"/>
</dbReference>
<dbReference type="PROSITE" id="PS51063">
    <property type="entry name" value="HTH_CRP_2"/>
    <property type="match status" value="1"/>
</dbReference>
<evidence type="ECO:0000256" key="1">
    <source>
        <dbReference type="ARBA" id="ARBA00023015"/>
    </source>
</evidence>
<dbReference type="InterPro" id="IPR050397">
    <property type="entry name" value="Env_Response_Regulators"/>
</dbReference>
<protein>
    <submittedName>
        <fullName evidence="6">CRP-like cAMP-activated global transcriptional regulator</fullName>
    </submittedName>
</protein>
<dbReference type="AlphaFoldDB" id="A0A644TDX6"/>
<proteinExistence type="predicted"/>
<dbReference type="InterPro" id="IPR036390">
    <property type="entry name" value="WH_DNA-bd_sf"/>
</dbReference>
<keyword evidence="3" id="KW-0804">Transcription</keyword>
<dbReference type="SMART" id="SM00100">
    <property type="entry name" value="cNMP"/>
    <property type="match status" value="1"/>
</dbReference>
<evidence type="ECO:0000313" key="6">
    <source>
        <dbReference type="EMBL" id="MPL65113.1"/>
    </source>
</evidence>
<evidence type="ECO:0000259" key="5">
    <source>
        <dbReference type="PROSITE" id="PS51063"/>
    </source>
</evidence>
<evidence type="ECO:0000256" key="2">
    <source>
        <dbReference type="ARBA" id="ARBA00023125"/>
    </source>
</evidence>
<dbReference type="PANTHER" id="PTHR24567">
    <property type="entry name" value="CRP FAMILY TRANSCRIPTIONAL REGULATORY PROTEIN"/>
    <property type="match status" value="1"/>
</dbReference>